<evidence type="ECO:0000256" key="1">
    <source>
        <dbReference type="SAM" id="Coils"/>
    </source>
</evidence>
<feature type="coiled-coil region" evidence="1">
    <location>
        <begin position="83"/>
        <end position="110"/>
    </location>
</feature>
<name>A0ABT9G1J3_LEPDI</name>
<reference evidence="3 4" key="1">
    <citation type="submission" date="2023-08" db="EMBL/GenBank/DDBJ databases">
        <authorList>
            <person name="Roldan D.M."/>
            <person name="Menes R.J."/>
        </authorList>
    </citation>
    <scope>NUCLEOTIDE SEQUENCE [LARGE SCALE GENOMIC DNA]</scope>
    <source>
        <strain evidence="3 4">CCM 2812</strain>
    </source>
</reference>
<keyword evidence="1" id="KW-0175">Coiled coil</keyword>
<protein>
    <submittedName>
        <fullName evidence="3">Uncharacterized protein</fullName>
    </submittedName>
</protein>
<gene>
    <name evidence="3" type="ORF">Q8X39_06890</name>
</gene>
<sequence>MSVELISQAAYARRRGVDPTTVRDAIRAGRISLIDGRIDPAVADVQWERNTRARVRATTAVMPAPTPPQADAAPLPPESDYAVSRARRERAAAEREEIALEEDRKRLIDKQAVLTTIYTAFRMLRDTCLPLGREVAARAAALSSAAEVQALIDEAMRARFRQAHDKLLAAAVRGLGGEPEPELRDEEDAAHDA</sequence>
<organism evidence="3 4">
    <name type="scientific">Leptothrix discophora</name>
    <dbReference type="NCBI Taxonomy" id="89"/>
    <lineage>
        <taxon>Bacteria</taxon>
        <taxon>Pseudomonadati</taxon>
        <taxon>Pseudomonadota</taxon>
        <taxon>Betaproteobacteria</taxon>
        <taxon>Burkholderiales</taxon>
        <taxon>Sphaerotilaceae</taxon>
        <taxon>Leptothrix</taxon>
    </lineage>
</organism>
<feature type="compositionally biased region" description="Acidic residues" evidence="2">
    <location>
        <begin position="179"/>
        <end position="193"/>
    </location>
</feature>
<comment type="caution">
    <text evidence="3">The sequence shown here is derived from an EMBL/GenBank/DDBJ whole genome shotgun (WGS) entry which is preliminary data.</text>
</comment>
<keyword evidence="4" id="KW-1185">Reference proteome</keyword>
<accession>A0ABT9G1J3</accession>
<feature type="region of interest" description="Disordered" evidence="2">
    <location>
        <begin position="174"/>
        <end position="193"/>
    </location>
</feature>
<evidence type="ECO:0000256" key="2">
    <source>
        <dbReference type="SAM" id="MobiDB-lite"/>
    </source>
</evidence>
<evidence type="ECO:0000313" key="3">
    <source>
        <dbReference type="EMBL" id="MDP4300359.1"/>
    </source>
</evidence>
<proteinExistence type="predicted"/>
<dbReference type="RefSeq" id="WP_305748920.1">
    <property type="nucleotide sequence ID" value="NZ_JAUZEE010000003.1"/>
</dbReference>
<dbReference type="Proteomes" id="UP001235760">
    <property type="component" value="Unassembled WGS sequence"/>
</dbReference>
<dbReference type="EMBL" id="JAUZEE010000003">
    <property type="protein sequence ID" value="MDP4300359.1"/>
    <property type="molecule type" value="Genomic_DNA"/>
</dbReference>
<evidence type="ECO:0000313" key="4">
    <source>
        <dbReference type="Proteomes" id="UP001235760"/>
    </source>
</evidence>